<organism evidence="1 2">
    <name type="scientific">Coprinopsis marcescibilis</name>
    <name type="common">Agaric fungus</name>
    <name type="synonym">Psathyrella marcescibilis</name>
    <dbReference type="NCBI Taxonomy" id="230819"/>
    <lineage>
        <taxon>Eukaryota</taxon>
        <taxon>Fungi</taxon>
        <taxon>Dikarya</taxon>
        <taxon>Basidiomycota</taxon>
        <taxon>Agaricomycotina</taxon>
        <taxon>Agaricomycetes</taxon>
        <taxon>Agaricomycetidae</taxon>
        <taxon>Agaricales</taxon>
        <taxon>Agaricineae</taxon>
        <taxon>Psathyrellaceae</taxon>
        <taxon>Coprinopsis</taxon>
    </lineage>
</organism>
<evidence type="ECO:0000313" key="2">
    <source>
        <dbReference type="Proteomes" id="UP000307440"/>
    </source>
</evidence>
<proteinExistence type="predicted"/>
<accession>A0A5C3KHT0</accession>
<dbReference type="AlphaFoldDB" id="A0A5C3KHT0"/>
<evidence type="ECO:0000313" key="1">
    <source>
        <dbReference type="EMBL" id="TFK19761.1"/>
    </source>
</evidence>
<protein>
    <recommendedName>
        <fullName evidence="3">F-box domain-containing protein</fullName>
    </recommendedName>
</protein>
<keyword evidence="2" id="KW-1185">Reference proteome</keyword>
<evidence type="ECO:0008006" key="3">
    <source>
        <dbReference type="Google" id="ProtNLM"/>
    </source>
</evidence>
<name>A0A5C3KHT0_COPMA</name>
<dbReference type="Proteomes" id="UP000307440">
    <property type="component" value="Unassembled WGS sequence"/>
</dbReference>
<dbReference type="OrthoDB" id="3237066at2759"/>
<dbReference type="InterPro" id="IPR032675">
    <property type="entry name" value="LRR_dom_sf"/>
</dbReference>
<dbReference type="STRING" id="230819.A0A5C3KHT0"/>
<sequence length="569" mass="62673">MVKPIEGSHLTTLDKRHITNYLALSRLHPLDILVDARDPDWDFAEEDVTVSLMGEVYHPPFSASHMEKVFQLLLPHLPRWRTLSILTDTWAPMHSALHTINTTIITQRAPMLESLTLMRCNDFVSFSSDFQPAALKSPAFLAPPDGTDVESLHSETASILPRLKHLSLRGVHVHWASLGAALSTSRTGLYSLDLGSHCSDIRPSSPEFHHLLTSNPRLRKLIVSGSGPIVLSEPLQRESDAVLLPNLVSLTLGYRSSMEGQAILQMINAPSLTSLMLEEATYPADPDDVDAGTLLTYLGTGEFQTVKERCIALYELQQQFMSKPRKDSTSSIASTSTCVGSSVEIDGRLFEEDGDDDMTLVDFDMKPHSPFPLLETVTLRNVRAKCLQPISEFIGSLNHVRSLEMSNMSMKNVQALLPDSTLALKCLSIDQASTSSSLAPTCLPCPQLQSLCLREFDMDPQDLDFVLSRLVGDRKAQGLCHLTNVDVHLGSNSTVASCEIRQNGCTSSLGDALREQDEVTFTQAGVTVNLMQRFSDEEEEDLDGVGDAFNDPHFDAFYANSLVFADASR</sequence>
<dbReference type="Gene3D" id="3.80.10.10">
    <property type="entry name" value="Ribonuclease Inhibitor"/>
    <property type="match status" value="1"/>
</dbReference>
<reference evidence="1 2" key="1">
    <citation type="journal article" date="2019" name="Nat. Ecol. Evol.">
        <title>Megaphylogeny resolves global patterns of mushroom evolution.</title>
        <authorList>
            <person name="Varga T."/>
            <person name="Krizsan K."/>
            <person name="Foldi C."/>
            <person name="Dima B."/>
            <person name="Sanchez-Garcia M."/>
            <person name="Sanchez-Ramirez S."/>
            <person name="Szollosi G.J."/>
            <person name="Szarkandi J.G."/>
            <person name="Papp V."/>
            <person name="Albert L."/>
            <person name="Andreopoulos W."/>
            <person name="Angelini C."/>
            <person name="Antonin V."/>
            <person name="Barry K.W."/>
            <person name="Bougher N.L."/>
            <person name="Buchanan P."/>
            <person name="Buyck B."/>
            <person name="Bense V."/>
            <person name="Catcheside P."/>
            <person name="Chovatia M."/>
            <person name="Cooper J."/>
            <person name="Damon W."/>
            <person name="Desjardin D."/>
            <person name="Finy P."/>
            <person name="Geml J."/>
            <person name="Haridas S."/>
            <person name="Hughes K."/>
            <person name="Justo A."/>
            <person name="Karasinski D."/>
            <person name="Kautmanova I."/>
            <person name="Kiss B."/>
            <person name="Kocsube S."/>
            <person name="Kotiranta H."/>
            <person name="LaButti K.M."/>
            <person name="Lechner B.E."/>
            <person name="Liimatainen K."/>
            <person name="Lipzen A."/>
            <person name="Lukacs Z."/>
            <person name="Mihaltcheva S."/>
            <person name="Morgado L.N."/>
            <person name="Niskanen T."/>
            <person name="Noordeloos M.E."/>
            <person name="Ohm R.A."/>
            <person name="Ortiz-Santana B."/>
            <person name="Ovrebo C."/>
            <person name="Racz N."/>
            <person name="Riley R."/>
            <person name="Savchenko A."/>
            <person name="Shiryaev A."/>
            <person name="Soop K."/>
            <person name="Spirin V."/>
            <person name="Szebenyi C."/>
            <person name="Tomsovsky M."/>
            <person name="Tulloss R.E."/>
            <person name="Uehling J."/>
            <person name="Grigoriev I.V."/>
            <person name="Vagvolgyi C."/>
            <person name="Papp T."/>
            <person name="Martin F.M."/>
            <person name="Miettinen O."/>
            <person name="Hibbett D.S."/>
            <person name="Nagy L.G."/>
        </authorList>
    </citation>
    <scope>NUCLEOTIDE SEQUENCE [LARGE SCALE GENOMIC DNA]</scope>
    <source>
        <strain evidence="1 2">CBS 121175</strain>
    </source>
</reference>
<dbReference type="SUPFAM" id="SSF52047">
    <property type="entry name" value="RNI-like"/>
    <property type="match status" value="1"/>
</dbReference>
<dbReference type="EMBL" id="ML210326">
    <property type="protein sequence ID" value="TFK19761.1"/>
    <property type="molecule type" value="Genomic_DNA"/>
</dbReference>
<gene>
    <name evidence="1" type="ORF">FA15DRAFT_600902</name>
</gene>